<feature type="transmembrane region" description="Helical" evidence="8">
    <location>
        <begin position="110"/>
        <end position="133"/>
    </location>
</feature>
<evidence type="ECO:0000256" key="6">
    <source>
        <dbReference type="ARBA" id="ARBA00022989"/>
    </source>
</evidence>
<feature type="transmembrane region" description="Helical" evidence="8">
    <location>
        <begin position="197"/>
        <end position="217"/>
    </location>
</feature>
<gene>
    <name evidence="9" type="ORF">KIH74_20345</name>
</gene>
<feature type="transmembrane region" description="Helical" evidence="8">
    <location>
        <begin position="344"/>
        <end position="367"/>
    </location>
</feature>
<reference evidence="9 10" key="1">
    <citation type="submission" date="2021-05" db="EMBL/GenBank/DDBJ databases">
        <title>Kineosporia and Streptomyces sp. nov. two new marine actinobacteria isolated from Coral.</title>
        <authorList>
            <person name="Buangrab K."/>
            <person name="Sutthacheep M."/>
            <person name="Yeemin T."/>
            <person name="Harunari E."/>
            <person name="Igarashi Y."/>
            <person name="Kanchanasin P."/>
            <person name="Tanasupawat S."/>
            <person name="Phongsopitanun W."/>
        </authorList>
    </citation>
    <scope>NUCLEOTIDE SEQUENCE [LARGE SCALE GENOMIC DNA]</scope>
    <source>
        <strain evidence="9 10">J2-2</strain>
    </source>
</reference>
<evidence type="ECO:0000256" key="4">
    <source>
        <dbReference type="ARBA" id="ARBA00022475"/>
    </source>
</evidence>
<keyword evidence="4" id="KW-1003">Cell membrane</keyword>
<keyword evidence="7 8" id="KW-0472">Membrane</keyword>
<dbReference type="PANTHER" id="PTHR42893:SF46">
    <property type="entry name" value="PROTEIN DETOXIFICATION 44, CHLOROPLASTIC"/>
    <property type="match status" value="1"/>
</dbReference>
<feature type="transmembrane region" description="Helical" evidence="8">
    <location>
        <begin position="476"/>
        <end position="495"/>
    </location>
</feature>
<dbReference type="InterPro" id="IPR048279">
    <property type="entry name" value="MdtK-like"/>
</dbReference>
<evidence type="ECO:0000256" key="3">
    <source>
        <dbReference type="ARBA" id="ARBA00022448"/>
    </source>
</evidence>
<evidence type="ECO:0000256" key="2">
    <source>
        <dbReference type="ARBA" id="ARBA00010199"/>
    </source>
</evidence>
<evidence type="ECO:0000256" key="1">
    <source>
        <dbReference type="ARBA" id="ARBA00004651"/>
    </source>
</evidence>
<evidence type="ECO:0000313" key="10">
    <source>
        <dbReference type="Proteomes" id="UP001197247"/>
    </source>
</evidence>
<feature type="transmembrane region" description="Helical" evidence="8">
    <location>
        <begin position="254"/>
        <end position="280"/>
    </location>
</feature>
<comment type="caution">
    <text evidence="9">The sequence shown here is derived from an EMBL/GenBank/DDBJ whole genome shotgun (WGS) entry which is preliminary data.</text>
</comment>
<comment type="subcellular location">
    <subcellularLocation>
        <location evidence="1">Cell membrane</location>
        <topology evidence="1">Multi-pass membrane protein</topology>
    </subcellularLocation>
</comment>
<keyword evidence="3" id="KW-0813">Transport</keyword>
<evidence type="ECO:0000256" key="8">
    <source>
        <dbReference type="SAM" id="Phobius"/>
    </source>
</evidence>
<sequence length="512" mass="52845">MVTARSHNGPLQPHAFRLRSTVRRRSSQDPGIPVRFHSVVQTVRWQSGRTDPPNVYRNSEVVRLSRKPGRSNGTDRQILALALPALGALVAEPLFLLADSAIVGRLGTTELAGLGIAAGILTTAVYIFVFLAYGTTSSVARLMGAGERTRAIAIGMDAAWLALGIGLAVAVLGYLVAPYAVDLVGAAGAEPGVRDAAIVYLRWALPGVPAMLIVLALVGVLRGLQNTRVTLWIAVSGAVLNAVLNLLLVHGVGWGIAGSAIGTTITQCGMAVAAIGYVVGDARRAGVSLKPHLAGVRLAGRTGVPLLIRTGAMRMLLLLTTGVAAGFGAPALAAHQVALNVWNLLALGLDALAIAGQALTGTALGAGDVQGVREATARMVRWGIGAGVLFAGVLLLCAGLLGPLFSDDPQVRTALTGALVVAALTQPVAGYVFVLDGVLIGAGDGRFLAYAAVAQTALYAPAAIAIGLWGPDGKAGLVWLWVAFAGGWMVVRAVVLRRRERGDQWLVTGAYR</sequence>
<accession>A0ABS5TLQ3</accession>
<evidence type="ECO:0000256" key="7">
    <source>
        <dbReference type="ARBA" id="ARBA00023136"/>
    </source>
</evidence>
<keyword evidence="10" id="KW-1185">Reference proteome</keyword>
<comment type="similarity">
    <text evidence="2">Belongs to the multi antimicrobial extrusion (MATE) (TC 2.A.66.1) family.</text>
</comment>
<keyword evidence="6 8" id="KW-1133">Transmembrane helix</keyword>
<evidence type="ECO:0000313" key="9">
    <source>
        <dbReference type="EMBL" id="MBT0771299.1"/>
    </source>
</evidence>
<dbReference type="PIRSF" id="PIRSF006603">
    <property type="entry name" value="DinF"/>
    <property type="match status" value="1"/>
</dbReference>
<feature type="transmembrane region" description="Helical" evidence="8">
    <location>
        <begin position="316"/>
        <end position="338"/>
    </location>
</feature>
<dbReference type="Proteomes" id="UP001197247">
    <property type="component" value="Unassembled WGS sequence"/>
</dbReference>
<dbReference type="InterPro" id="IPR044644">
    <property type="entry name" value="DinF-like"/>
</dbReference>
<dbReference type="Pfam" id="PF01554">
    <property type="entry name" value="MatE"/>
    <property type="match status" value="2"/>
</dbReference>
<organism evidence="9 10">
    <name type="scientific">Kineosporia corallincola</name>
    <dbReference type="NCBI Taxonomy" id="2835133"/>
    <lineage>
        <taxon>Bacteria</taxon>
        <taxon>Bacillati</taxon>
        <taxon>Actinomycetota</taxon>
        <taxon>Actinomycetes</taxon>
        <taxon>Kineosporiales</taxon>
        <taxon>Kineosporiaceae</taxon>
        <taxon>Kineosporia</taxon>
    </lineage>
</organism>
<protein>
    <submittedName>
        <fullName evidence="9">MATE family efflux transporter</fullName>
    </submittedName>
</protein>
<feature type="transmembrane region" description="Helical" evidence="8">
    <location>
        <begin position="447"/>
        <end position="470"/>
    </location>
</feature>
<proteinExistence type="inferred from homology"/>
<feature type="transmembrane region" description="Helical" evidence="8">
    <location>
        <begin position="78"/>
        <end position="98"/>
    </location>
</feature>
<dbReference type="PANTHER" id="PTHR42893">
    <property type="entry name" value="PROTEIN DETOXIFICATION 44, CHLOROPLASTIC-RELATED"/>
    <property type="match status" value="1"/>
</dbReference>
<dbReference type="EMBL" id="JAHBAY010000008">
    <property type="protein sequence ID" value="MBT0771299.1"/>
    <property type="molecule type" value="Genomic_DNA"/>
</dbReference>
<dbReference type="InterPro" id="IPR002528">
    <property type="entry name" value="MATE_fam"/>
</dbReference>
<keyword evidence="5 8" id="KW-0812">Transmembrane</keyword>
<feature type="transmembrane region" description="Helical" evidence="8">
    <location>
        <begin position="154"/>
        <end position="177"/>
    </location>
</feature>
<feature type="transmembrane region" description="Helical" evidence="8">
    <location>
        <begin position="229"/>
        <end position="248"/>
    </location>
</feature>
<dbReference type="NCBIfam" id="TIGR00797">
    <property type="entry name" value="matE"/>
    <property type="match status" value="1"/>
</dbReference>
<feature type="transmembrane region" description="Helical" evidence="8">
    <location>
        <begin position="414"/>
        <end position="435"/>
    </location>
</feature>
<name>A0ABS5TLQ3_9ACTN</name>
<evidence type="ECO:0000256" key="5">
    <source>
        <dbReference type="ARBA" id="ARBA00022692"/>
    </source>
</evidence>
<feature type="transmembrane region" description="Helical" evidence="8">
    <location>
        <begin position="379"/>
        <end position="402"/>
    </location>
</feature>